<sequence>MAASFTLFPELPFELRLKIWQFSVPGPRILGVGHEIQYKSFYGRLLPSTIEWRTSDPIPSLLHVCHESRKEALKLYQRSLGVPLKQGKNYIDFGNDTIYFGGPGRGFSDLDVLLQASFNRPGNYLLDMFLGADYGVRDAEKIQRMIVDIDEDRYGRRLFIWDEIRLFTSLRELTILVWEEDSEADRLMALYQRTLSETVRKHPEWSIPEIVVIAMHTKKVWGSVKASTVSED</sequence>
<organism evidence="2 3">
    <name type="scientific">Mollisia scopiformis</name>
    <name type="common">Conifer needle endophyte fungus</name>
    <name type="synonym">Phialocephala scopiformis</name>
    <dbReference type="NCBI Taxonomy" id="149040"/>
    <lineage>
        <taxon>Eukaryota</taxon>
        <taxon>Fungi</taxon>
        <taxon>Dikarya</taxon>
        <taxon>Ascomycota</taxon>
        <taxon>Pezizomycotina</taxon>
        <taxon>Leotiomycetes</taxon>
        <taxon>Helotiales</taxon>
        <taxon>Mollisiaceae</taxon>
        <taxon>Mollisia</taxon>
    </lineage>
</organism>
<evidence type="ECO:0000313" key="2">
    <source>
        <dbReference type="EMBL" id="KUJ22672.1"/>
    </source>
</evidence>
<gene>
    <name evidence="2" type="ORF">LY89DRAFT_307337</name>
</gene>
<proteinExistence type="predicted"/>
<reference evidence="2 3" key="1">
    <citation type="submission" date="2015-10" db="EMBL/GenBank/DDBJ databases">
        <title>Full genome of DAOMC 229536 Phialocephala scopiformis, a fungal endophyte of spruce producing the potent anti-insectan compound rugulosin.</title>
        <authorList>
            <consortium name="DOE Joint Genome Institute"/>
            <person name="Walker A.K."/>
            <person name="Frasz S.L."/>
            <person name="Seifert K.A."/>
            <person name="Miller J.D."/>
            <person name="Mondo S.J."/>
            <person name="Labutti K."/>
            <person name="Lipzen A."/>
            <person name="Dockter R."/>
            <person name="Kennedy M."/>
            <person name="Grigoriev I.V."/>
            <person name="Spatafora J.W."/>
        </authorList>
    </citation>
    <scope>NUCLEOTIDE SEQUENCE [LARGE SCALE GENOMIC DNA]</scope>
    <source>
        <strain evidence="2 3">CBS 120377</strain>
    </source>
</reference>
<evidence type="ECO:0000313" key="3">
    <source>
        <dbReference type="Proteomes" id="UP000070700"/>
    </source>
</evidence>
<dbReference type="AlphaFoldDB" id="A0A194XSG5"/>
<dbReference type="GeneID" id="28816334"/>
<dbReference type="EMBL" id="KQ947406">
    <property type="protein sequence ID" value="KUJ22672.1"/>
    <property type="molecule type" value="Genomic_DNA"/>
</dbReference>
<dbReference type="Proteomes" id="UP000070700">
    <property type="component" value="Unassembled WGS sequence"/>
</dbReference>
<protein>
    <recommendedName>
        <fullName evidence="1">2EXR domain-containing protein</fullName>
    </recommendedName>
</protein>
<dbReference type="InterPro" id="IPR045518">
    <property type="entry name" value="2EXR"/>
</dbReference>
<dbReference type="InParanoid" id="A0A194XSG5"/>
<evidence type="ECO:0000259" key="1">
    <source>
        <dbReference type="Pfam" id="PF20150"/>
    </source>
</evidence>
<dbReference type="PANTHER" id="PTHR35910:SF1">
    <property type="entry name" value="2EXR DOMAIN-CONTAINING PROTEIN"/>
    <property type="match status" value="1"/>
</dbReference>
<dbReference type="Pfam" id="PF20150">
    <property type="entry name" value="2EXR"/>
    <property type="match status" value="1"/>
</dbReference>
<dbReference type="PANTHER" id="PTHR35910">
    <property type="entry name" value="2EXR DOMAIN-CONTAINING PROTEIN"/>
    <property type="match status" value="1"/>
</dbReference>
<name>A0A194XSG5_MOLSC</name>
<keyword evidence="3" id="KW-1185">Reference proteome</keyword>
<accession>A0A194XSG5</accession>
<dbReference type="KEGG" id="psco:LY89DRAFT_307337"/>
<dbReference type="OrthoDB" id="3473305at2759"/>
<dbReference type="RefSeq" id="XP_018077027.1">
    <property type="nucleotide sequence ID" value="XM_018206608.1"/>
</dbReference>
<feature type="domain" description="2EXR" evidence="1">
    <location>
        <begin position="5"/>
        <end position="98"/>
    </location>
</feature>